<dbReference type="NCBIfam" id="TIGR03150">
    <property type="entry name" value="fabF"/>
    <property type="match status" value="1"/>
</dbReference>
<evidence type="ECO:0000256" key="10">
    <source>
        <dbReference type="ARBA" id="ARBA00023315"/>
    </source>
</evidence>
<dbReference type="PIRSF" id="PIRSF000447">
    <property type="entry name" value="KAS_II"/>
    <property type="match status" value="1"/>
</dbReference>
<dbReference type="AlphaFoldDB" id="A0A1M5U146"/>
<comment type="similarity">
    <text evidence="2 14 16">Belongs to the thiolase-like superfamily. Beta-ketoacyl-ACP synthases family.</text>
</comment>
<keyword evidence="19" id="KW-1185">Reference proteome</keyword>
<dbReference type="STRING" id="1120995.SAMN02745245_01625"/>
<dbReference type="Pfam" id="PF00109">
    <property type="entry name" value="ketoacyl-synt"/>
    <property type="match status" value="1"/>
</dbReference>
<dbReference type="NCBIfam" id="NF005589">
    <property type="entry name" value="PRK07314.1"/>
    <property type="match status" value="1"/>
</dbReference>
<keyword evidence="7" id="KW-0276">Fatty acid metabolism</keyword>
<dbReference type="GO" id="GO:0005829">
    <property type="term" value="C:cytosol"/>
    <property type="evidence" value="ECO:0007669"/>
    <property type="project" value="TreeGrafter"/>
</dbReference>
<dbReference type="InterPro" id="IPR020841">
    <property type="entry name" value="PKS_Beta-ketoAc_synthase_dom"/>
</dbReference>
<evidence type="ECO:0000256" key="9">
    <source>
        <dbReference type="ARBA" id="ARBA00023160"/>
    </source>
</evidence>
<dbReference type="GO" id="GO:0004315">
    <property type="term" value="F:3-oxoacyl-[acyl-carrier-protein] synthase activity"/>
    <property type="evidence" value="ECO:0007669"/>
    <property type="project" value="UniProtKB-UniRule"/>
</dbReference>
<dbReference type="InterPro" id="IPR016039">
    <property type="entry name" value="Thiolase-like"/>
</dbReference>
<evidence type="ECO:0000256" key="7">
    <source>
        <dbReference type="ARBA" id="ARBA00022832"/>
    </source>
</evidence>
<name>A0A1M5U146_9FIRM</name>
<evidence type="ECO:0000256" key="4">
    <source>
        <dbReference type="ARBA" id="ARBA00014657"/>
    </source>
</evidence>
<dbReference type="CDD" id="cd00834">
    <property type="entry name" value="KAS_I_II"/>
    <property type="match status" value="1"/>
</dbReference>
<comment type="pathway">
    <text evidence="1 14">Lipid metabolism; fatty acid biosynthesis.</text>
</comment>
<evidence type="ECO:0000256" key="5">
    <source>
        <dbReference type="ARBA" id="ARBA00022516"/>
    </source>
</evidence>
<dbReference type="UniPathway" id="UPA00094"/>
<evidence type="ECO:0000256" key="12">
    <source>
        <dbReference type="ARBA" id="ARBA00047318"/>
    </source>
</evidence>
<feature type="active site" description="For beta-ketoacyl synthase activity" evidence="15">
    <location>
        <position position="162"/>
    </location>
</feature>
<dbReference type="InterPro" id="IPR014031">
    <property type="entry name" value="Ketoacyl_synth_C"/>
</dbReference>
<comment type="function">
    <text evidence="11 14">Involved in the type II fatty acid elongation cycle. Catalyzes the elongation of a wide range of acyl-ACP by the addition of two carbons from malonyl-ACP to an acyl acceptor. Can efficiently catalyze the conversion of palmitoleoyl-ACP (cis-hexadec-9-enoyl-ACP) to cis-vaccenoyl-ACP (cis-octadec-11-enoyl-ACP), an essential step in the thermal regulation of fatty acid composition.</text>
</comment>
<proteinExistence type="inferred from homology"/>
<reference evidence="18 19" key="1">
    <citation type="submission" date="2016-11" db="EMBL/GenBank/DDBJ databases">
        <authorList>
            <person name="Jaros S."/>
            <person name="Januszkiewicz K."/>
            <person name="Wedrychowicz H."/>
        </authorList>
    </citation>
    <scope>NUCLEOTIDE SEQUENCE [LARGE SCALE GENOMIC DNA]</scope>
    <source>
        <strain evidence="18 19">DSM 21120</strain>
    </source>
</reference>
<evidence type="ECO:0000256" key="15">
    <source>
        <dbReference type="PIRSR" id="PIRSR000447-1"/>
    </source>
</evidence>
<dbReference type="PROSITE" id="PS52004">
    <property type="entry name" value="KS3_2"/>
    <property type="match status" value="1"/>
</dbReference>
<feature type="domain" description="Ketosynthase family 3 (KS3)" evidence="17">
    <location>
        <begin position="1"/>
        <end position="408"/>
    </location>
</feature>
<dbReference type="FunFam" id="3.40.47.10:FF:000029">
    <property type="entry name" value="3-oxoacyl-[acyl-carrier-protein] synthase 1"/>
    <property type="match status" value="1"/>
</dbReference>
<dbReference type="GO" id="GO:0030497">
    <property type="term" value="P:fatty acid elongation"/>
    <property type="evidence" value="ECO:0007669"/>
    <property type="project" value="UniProtKB-ARBA"/>
</dbReference>
<gene>
    <name evidence="18" type="ORF">SAMN02745245_01625</name>
</gene>
<dbReference type="SUPFAM" id="SSF53901">
    <property type="entry name" value="Thiolase-like"/>
    <property type="match status" value="2"/>
</dbReference>
<evidence type="ECO:0000256" key="6">
    <source>
        <dbReference type="ARBA" id="ARBA00022679"/>
    </source>
</evidence>
<evidence type="ECO:0000256" key="1">
    <source>
        <dbReference type="ARBA" id="ARBA00005194"/>
    </source>
</evidence>
<evidence type="ECO:0000313" key="19">
    <source>
        <dbReference type="Proteomes" id="UP000184032"/>
    </source>
</evidence>
<dbReference type="EMBL" id="FQXI01000013">
    <property type="protein sequence ID" value="SHH56688.1"/>
    <property type="molecule type" value="Genomic_DNA"/>
</dbReference>
<evidence type="ECO:0000313" key="18">
    <source>
        <dbReference type="EMBL" id="SHH56688.1"/>
    </source>
</evidence>
<comment type="catalytic activity">
    <reaction evidence="13 14">
        <text>a fatty acyl-[ACP] + malonyl-[ACP] + H(+) = a 3-oxoacyl-[ACP] + holo-[ACP] + CO2</text>
        <dbReference type="Rhea" id="RHEA:22836"/>
        <dbReference type="Rhea" id="RHEA-COMP:9623"/>
        <dbReference type="Rhea" id="RHEA-COMP:9685"/>
        <dbReference type="Rhea" id="RHEA-COMP:9916"/>
        <dbReference type="Rhea" id="RHEA-COMP:14125"/>
        <dbReference type="ChEBI" id="CHEBI:15378"/>
        <dbReference type="ChEBI" id="CHEBI:16526"/>
        <dbReference type="ChEBI" id="CHEBI:64479"/>
        <dbReference type="ChEBI" id="CHEBI:78449"/>
        <dbReference type="ChEBI" id="CHEBI:78776"/>
        <dbReference type="ChEBI" id="CHEBI:138651"/>
    </reaction>
</comment>
<keyword evidence="8" id="KW-0443">Lipid metabolism</keyword>
<evidence type="ECO:0000256" key="3">
    <source>
        <dbReference type="ARBA" id="ARBA00012356"/>
    </source>
</evidence>
<evidence type="ECO:0000259" key="17">
    <source>
        <dbReference type="PROSITE" id="PS52004"/>
    </source>
</evidence>
<dbReference type="InterPro" id="IPR017568">
    <property type="entry name" value="3-oxoacyl-ACP_synth-2"/>
</dbReference>
<evidence type="ECO:0000256" key="13">
    <source>
        <dbReference type="ARBA" id="ARBA00047659"/>
    </source>
</evidence>
<dbReference type="Gene3D" id="3.40.47.10">
    <property type="match status" value="2"/>
</dbReference>
<sequence>MKRVVVTGMGFISPIGNSIETLWDSVKKGKSAVDYIDGFDTSQLRVKVACQCKDYDPSDYFDKKEQRRTDRVNQLGVAAARNAKEDSGIDLDNYDPSRVSVMVSSGIGGLNTIETETIKASVKGFDKISPFFIPMVIANMTAAQIAIELGVHGYVGCSVTACASSSNSILDGYRSIVDGYNDVVFAGGAEASINRLGIGGFSSMRALNESNDIKRSSIPFDKERSGFVMGEGSGVLVLEELESALKRGANIYGEIVGASMTCDANHITAPEENGTWAALAMEQAVKNSGMKLTDVDYINAHGTSTPLNDKIETKAVKKAFKDHAYDLKLTSTKSMTGHLLGASGAIEAIITLLAIKNSFIPPTVNYLVKDEDCDLDVVPNMGVDKEIKLALSNSLGFGGHNVSIAMKGYENAI</sequence>
<keyword evidence="6 14" id="KW-0808">Transferase</keyword>
<evidence type="ECO:0000256" key="11">
    <source>
        <dbReference type="ARBA" id="ARBA00024006"/>
    </source>
</evidence>
<keyword evidence="5 14" id="KW-0444">Lipid biosynthesis</keyword>
<dbReference type="Pfam" id="PF02801">
    <property type="entry name" value="Ketoacyl-synt_C"/>
    <property type="match status" value="1"/>
</dbReference>
<organism evidence="18 19">
    <name type="scientific">Anaerosphaera aminiphila DSM 21120</name>
    <dbReference type="NCBI Taxonomy" id="1120995"/>
    <lineage>
        <taxon>Bacteria</taxon>
        <taxon>Bacillati</taxon>
        <taxon>Bacillota</taxon>
        <taxon>Tissierellia</taxon>
        <taxon>Tissierellales</taxon>
        <taxon>Peptoniphilaceae</taxon>
        <taxon>Anaerosphaera</taxon>
    </lineage>
</organism>
<dbReference type="FunFam" id="3.40.47.10:FF:000018">
    <property type="entry name" value="3-oxoacyl-[acyl-carrier-protein] synthase 2"/>
    <property type="match status" value="1"/>
</dbReference>
<protein>
    <recommendedName>
        <fullName evidence="4 14">3-oxoacyl-[acyl-carrier-protein] synthase 2</fullName>
        <ecNumber evidence="3 14">2.3.1.179</ecNumber>
    </recommendedName>
</protein>
<evidence type="ECO:0000256" key="16">
    <source>
        <dbReference type="RuleBase" id="RU003694"/>
    </source>
</evidence>
<dbReference type="RefSeq" id="WP_073185245.1">
    <property type="nucleotide sequence ID" value="NZ_FQXI01000013.1"/>
</dbReference>
<dbReference type="SMART" id="SM00825">
    <property type="entry name" value="PKS_KS"/>
    <property type="match status" value="1"/>
</dbReference>
<dbReference type="InterPro" id="IPR000794">
    <property type="entry name" value="Beta-ketoacyl_synthase"/>
</dbReference>
<evidence type="ECO:0000256" key="8">
    <source>
        <dbReference type="ARBA" id="ARBA00023098"/>
    </source>
</evidence>
<dbReference type="InterPro" id="IPR014030">
    <property type="entry name" value="Ketoacyl_synth_N"/>
</dbReference>
<keyword evidence="10 14" id="KW-0012">Acyltransferase</keyword>
<dbReference type="OrthoDB" id="9808669at2"/>
<evidence type="ECO:0000256" key="2">
    <source>
        <dbReference type="ARBA" id="ARBA00008467"/>
    </source>
</evidence>
<dbReference type="PANTHER" id="PTHR11712">
    <property type="entry name" value="POLYKETIDE SYNTHASE-RELATED"/>
    <property type="match status" value="1"/>
</dbReference>
<dbReference type="Proteomes" id="UP000184032">
    <property type="component" value="Unassembled WGS sequence"/>
</dbReference>
<evidence type="ECO:0000256" key="14">
    <source>
        <dbReference type="PIRNR" id="PIRNR000447"/>
    </source>
</evidence>
<keyword evidence="9 14" id="KW-0275">Fatty acid biosynthesis</keyword>
<comment type="catalytic activity">
    <reaction evidence="12 14">
        <text>(9Z)-hexadecenoyl-[ACP] + malonyl-[ACP] + H(+) = 3-oxo-(11Z)-octadecenoyl-[ACP] + holo-[ACP] + CO2</text>
        <dbReference type="Rhea" id="RHEA:55040"/>
        <dbReference type="Rhea" id="RHEA-COMP:9623"/>
        <dbReference type="Rhea" id="RHEA-COMP:9685"/>
        <dbReference type="Rhea" id="RHEA-COMP:10800"/>
        <dbReference type="Rhea" id="RHEA-COMP:14074"/>
        <dbReference type="ChEBI" id="CHEBI:15378"/>
        <dbReference type="ChEBI" id="CHEBI:16526"/>
        <dbReference type="ChEBI" id="CHEBI:64479"/>
        <dbReference type="ChEBI" id="CHEBI:78449"/>
        <dbReference type="ChEBI" id="CHEBI:83989"/>
        <dbReference type="ChEBI" id="CHEBI:138538"/>
        <dbReference type="EC" id="2.3.1.179"/>
    </reaction>
</comment>
<accession>A0A1M5U146</accession>
<dbReference type="PANTHER" id="PTHR11712:SF336">
    <property type="entry name" value="3-OXOACYL-[ACYL-CARRIER-PROTEIN] SYNTHASE, MITOCHONDRIAL"/>
    <property type="match status" value="1"/>
</dbReference>
<dbReference type="EC" id="2.3.1.179" evidence="3 14"/>